<name>A0ABR8QTU2_9BACI</name>
<dbReference type="EMBL" id="JACSQT010000010">
    <property type="protein sequence ID" value="MBD7938918.1"/>
    <property type="molecule type" value="Genomic_DNA"/>
</dbReference>
<feature type="transmembrane region" description="Helical" evidence="1">
    <location>
        <begin position="72"/>
        <end position="98"/>
    </location>
</feature>
<keyword evidence="1" id="KW-0812">Transmembrane</keyword>
<gene>
    <name evidence="2" type="ORF">H9655_17930</name>
</gene>
<feature type="transmembrane region" description="Helical" evidence="1">
    <location>
        <begin position="118"/>
        <end position="136"/>
    </location>
</feature>
<reference evidence="2 3" key="1">
    <citation type="submission" date="2020-08" db="EMBL/GenBank/DDBJ databases">
        <title>A Genomic Blueprint of the Chicken Gut Microbiome.</title>
        <authorList>
            <person name="Gilroy R."/>
            <person name="Ravi A."/>
            <person name="Getino M."/>
            <person name="Pursley I."/>
            <person name="Horton D.L."/>
            <person name="Alikhan N.-F."/>
            <person name="Baker D."/>
            <person name="Gharbi K."/>
            <person name="Hall N."/>
            <person name="Watson M."/>
            <person name="Adriaenssens E.M."/>
            <person name="Foster-Nyarko E."/>
            <person name="Jarju S."/>
            <person name="Secka A."/>
            <person name="Antonio M."/>
            <person name="Oren A."/>
            <person name="Chaudhuri R."/>
            <person name="La Ragione R.M."/>
            <person name="Hildebrand F."/>
            <person name="Pallen M.J."/>
        </authorList>
    </citation>
    <scope>NUCLEOTIDE SEQUENCE [LARGE SCALE GENOMIC DNA]</scope>
    <source>
        <strain evidence="2 3">Sa5YUA1</strain>
    </source>
</reference>
<proteinExistence type="predicted"/>
<evidence type="ECO:0000313" key="3">
    <source>
        <dbReference type="Proteomes" id="UP000657931"/>
    </source>
</evidence>
<keyword evidence="3" id="KW-1185">Reference proteome</keyword>
<keyword evidence="1" id="KW-0472">Membrane</keyword>
<evidence type="ECO:0000313" key="2">
    <source>
        <dbReference type="EMBL" id="MBD7938918.1"/>
    </source>
</evidence>
<sequence length="138" mass="15956">MFRRKLIAASITSVLYPLTLSFISIVEDPSYFIEYLGLVMVYSLPVIYIYGIATSLVSDWLASLLAKKKNKLAIFLTFLFHTIFGLVLLQISLIAAWLFFIIDRLLKRKQENYQTRTALLSFLLPICFFIFFLVLISI</sequence>
<feature type="transmembrane region" description="Helical" evidence="1">
    <location>
        <begin position="31"/>
        <end position="51"/>
    </location>
</feature>
<dbReference type="Proteomes" id="UP000657931">
    <property type="component" value="Unassembled WGS sequence"/>
</dbReference>
<protein>
    <submittedName>
        <fullName evidence="2">Uncharacterized protein</fullName>
    </submittedName>
</protein>
<dbReference type="RefSeq" id="WP_191816607.1">
    <property type="nucleotide sequence ID" value="NZ_JACSQT010000010.1"/>
</dbReference>
<organism evidence="2 3">
    <name type="scientific">Cytobacillus stercorigallinarum</name>
    <dbReference type="NCBI Taxonomy" id="2762240"/>
    <lineage>
        <taxon>Bacteria</taxon>
        <taxon>Bacillati</taxon>
        <taxon>Bacillota</taxon>
        <taxon>Bacilli</taxon>
        <taxon>Bacillales</taxon>
        <taxon>Bacillaceae</taxon>
        <taxon>Cytobacillus</taxon>
    </lineage>
</organism>
<keyword evidence="1" id="KW-1133">Transmembrane helix</keyword>
<accession>A0ABR8QTU2</accession>
<evidence type="ECO:0000256" key="1">
    <source>
        <dbReference type="SAM" id="Phobius"/>
    </source>
</evidence>
<comment type="caution">
    <text evidence="2">The sequence shown here is derived from an EMBL/GenBank/DDBJ whole genome shotgun (WGS) entry which is preliminary data.</text>
</comment>